<dbReference type="Pfam" id="PF01425">
    <property type="entry name" value="Amidase"/>
    <property type="match status" value="1"/>
</dbReference>
<accession>A0AAF0IXD9</accession>
<protein>
    <recommendedName>
        <fullName evidence="1">Amidase domain-containing protein</fullName>
    </recommendedName>
</protein>
<dbReference type="Gene3D" id="3.90.1300.10">
    <property type="entry name" value="Amidase signature (AS) domain"/>
    <property type="match status" value="1"/>
</dbReference>
<evidence type="ECO:0000259" key="1">
    <source>
        <dbReference type="Pfam" id="PF01425"/>
    </source>
</evidence>
<name>A0AAF0IXD9_9BASI</name>
<gene>
    <name evidence="2" type="ORF">MCAP1_003187</name>
</gene>
<evidence type="ECO:0000313" key="2">
    <source>
        <dbReference type="EMBL" id="WFD20932.1"/>
    </source>
</evidence>
<dbReference type="InterPro" id="IPR036928">
    <property type="entry name" value="AS_sf"/>
</dbReference>
<dbReference type="InterPro" id="IPR023631">
    <property type="entry name" value="Amidase_dom"/>
</dbReference>
<dbReference type="AlphaFoldDB" id="A0AAF0IXD9"/>
<dbReference type="Proteomes" id="UP001220961">
    <property type="component" value="Chromosome 7"/>
</dbReference>
<sequence>MLGHARFLVGKKVPLAHSRCLSSFSPGRFDPYNALTATWDVPTGGEGTLGGWSVSIKENIAMEGVPTTCSSKMLETRITSRNNCDELAMGGLNKHSLFGPVANPAPYEDVSNPDFTMYRPRAPGGSSGGAAAAVRANLCRVYVNVLTARSIGTDTGGSVRLPASYCGVYGIKPSYGMISRWGVVSYADSLDTVGILARAPEDLTTTFDALASPDPHDATCIDMTMRAKLAKDVSSIVSRLQKPLHGLRVGIVAEMFPKELHPEIAEITDDVLDTLQRLGATLVDVSFSVLSKASSAYYATALSEASSNLGRFDGVRYGAHYEKPQSTFFNTIAANRSANFGEEVKRRILLGTFALTSEAWKSHLRTSIQIRNAITHQMRACFAAPDHRVLSQERSGADVDLLVYPTAMCPAPRLDEETASEYAQDVLTVSANLTGMPVLSAPASRRVPVDNERLPAGISFQAQWGHDQLLLHVVETLARNSDVLAT</sequence>
<evidence type="ECO:0000313" key="3">
    <source>
        <dbReference type="Proteomes" id="UP001220961"/>
    </source>
</evidence>
<dbReference type="EMBL" id="CP119914">
    <property type="protein sequence ID" value="WFD20932.1"/>
    <property type="molecule type" value="Genomic_DNA"/>
</dbReference>
<keyword evidence="3" id="KW-1185">Reference proteome</keyword>
<dbReference type="SUPFAM" id="SSF75304">
    <property type="entry name" value="Amidase signature (AS) enzymes"/>
    <property type="match status" value="1"/>
</dbReference>
<dbReference type="GO" id="GO:0005739">
    <property type="term" value="C:mitochondrion"/>
    <property type="evidence" value="ECO:0007669"/>
    <property type="project" value="TreeGrafter"/>
</dbReference>
<dbReference type="InterPro" id="IPR000120">
    <property type="entry name" value="Amidase"/>
</dbReference>
<reference evidence="2" key="1">
    <citation type="submission" date="2023-03" db="EMBL/GenBank/DDBJ databases">
        <title>Mating type loci evolution in Malassezia.</title>
        <authorList>
            <person name="Coelho M.A."/>
        </authorList>
    </citation>
    <scope>NUCLEOTIDE SEQUENCE</scope>
    <source>
        <strain evidence="2">CBS 10434</strain>
    </source>
</reference>
<dbReference type="GO" id="GO:0032543">
    <property type="term" value="P:mitochondrial translation"/>
    <property type="evidence" value="ECO:0007669"/>
    <property type="project" value="TreeGrafter"/>
</dbReference>
<feature type="domain" description="Amidase" evidence="1">
    <location>
        <begin position="46"/>
        <end position="471"/>
    </location>
</feature>
<dbReference type="PANTHER" id="PTHR11895">
    <property type="entry name" value="TRANSAMIDASE"/>
    <property type="match status" value="1"/>
</dbReference>
<organism evidence="2 3">
    <name type="scientific">Malassezia caprae</name>
    <dbReference type="NCBI Taxonomy" id="1381934"/>
    <lineage>
        <taxon>Eukaryota</taxon>
        <taxon>Fungi</taxon>
        <taxon>Dikarya</taxon>
        <taxon>Basidiomycota</taxon>
        <taxon>Ustilaginomycotina</taxon>
        <taxon>Malasseziomycetes</taxon>
        <taxon>Malasseziales</taxon>
        <taxon>Malasseziaceae</taxon>
        <taxon>Malassezia</taxon>
    </lineage>
</organism>
<dbReference type="GO" id="GO:0030956">
    <property type="term" value="C:glutamyl-tRNA(Gln) amidotransferase complex"/>
    <property type="evidence" value="ECO:0007669"/>
    <property type="project" value="TreeGrafter"/>
</dbReference>
<dbReference type="GO" id="GO:0050567">
    <property type="term" value="F:glutaminyl-tRNA synthase (glutamine-hydrolyzing) activity"/>
    <property type="evidence" value="ECO:0007669"/>
    <property type="project" value="TreeGrafter"/>
</dbReference>
<dbReference type="PANTHER" id="PTHR11895:SF7">
    <property type="entry name" value="GLUTAMYL-TRNA(GLN) AMIDOTRANSFERASE SUBUNIT A, MITOCHONDRIAL"/>
    <property type="match status" value="1"/>
</dbReference>
<proteinExistence type="predicted"/>
<dbReference type="GO" id="GO:0070681">
    <property type="term" value="P:glutaminyl-tRNAGln biosynthesis via transamidation"/>
    <property type="evidence" value="ECO:0007669"/>
    <property type="project" value="TreeGrafter"/>
</dbReference>